<accession>A0ABQ1IW76</accession>
<dbReference type="InterPro" id="IPR052161">
    <property type="entry name" value="Mycobact_Acyl-CoA_DH"/>
</dbReference>
<comment type="cofactor">
    <cofactor evidence="1 6">
        <name>FAD</name>
        <dbReference type="ChEBI" id="CHEBI:57692"/>
    </cofactor>
</comment>
<evidence type="ECO:0000259" key="7">
    <source>
        <dbReference type="Pfam" id="PF00441"/>
    </source>
</evidence>
<dbReference type="SUPFAM" id="SSF47203">
    <property type="entry name" value="Acyl-CoA dehydrogenase C-terminal domain-like"/>
    <property type="match status" value="1"/>
</dbReference>
<gene>
    <name evidence="10" type="ORF">GCM10010833_05100</name>
</gene>
<dbReference type="EMBL" id="BMGD01000001">
    <property type="protein sequence ID" value="GGB53383.1"/>
    <property type="molecule type" value="Genomic_DNA"/>
</dbReference>
<feature type="domain" description="Acyl-CoA dehydrogenase/oxidase N-terminal" evidence="9">
    <location>
        <begin position="6"/>
        <end position="123"/>
    </location>
</feature>
<dbReference type="InterPro" id="IPR037069">
    <property type="entry name" value="AcylCoA_DH/ox_N_sf"/>
</dbReference>
<dbReference type="Gene3D" id="2.40.110.10">
    <property type="entry name" value="Butyryl-CoA Dehydrogenase, subunit A, domain 2"/>
    <property type="match status" value="1"/>
</dbReference>
<evidence type="ECO:0000313" key="10">
    <source>
        <dbReference type="EMBL" id="GGB53383.1"/>
    </source>
</evidence>
<dbReference type="SUPFAM" id="SSF56645">
    <property type="entry name" value="Acyl-CoA dehydrogenase NM domain-like"/>
    <property type="match status" value="1"/>
</dbReference>
<feature type="domain" description="Acyl-CoA oxidase/dehydrogenase middle" evidence="8">
    <location>
        <begin position="127"/>
        <end position="220"/>
    </location>
</feature>
<dbReference type="Pfam" id="PF02771">
    <property type="entry name" value="Acyl-CoA_dh_N"/>
    <property type="match status" value="1"/>
</dbReference>
<dbReference type="Gene3D" id="1.20.140.10">
    <property type="entry name" value="Butyryl-CoA Dehydrogenase, subunit A, domain 3"/>
    <property type="match status" value="1"/>
</dbReference>
<name>A0ABQ1IW76_9SPHN</name>
<keyword evidence="3 6" id="KW-0285">Flavoprotein</keyword>
<evidence type="ECO:0000256" key="6">
    <source>
        <dbReference type="RuleBase" id="RU362125"/>
    </source>
</evidence>
<evidence type="ECO:0000256" key="5">
    <source>
        <dbReference type="ARBA" id="ARBA00023002"/>
    </source>
</evidence>
<keyword evidence="11" id="KW-1185">Reference proteome</keyword>
<evidence type="ECO:0000313" key="11">
    <source>
        <dbReference type="Proteomes" id="UP000614261"/>
    </source>
</evidence>
<keyword evidence="4 6" id="KW-0274">FAD</keyword>
<dbReference type="InterPro" id="IPR036250">
    <property type="entry name" value="AcylCo_DH-like_C"/>
</dbReference>
<evidence type="ECO:0000256" key="3">
    <source>
        <dbReference type="ARBA" id="ARBA00022630"/>
    </source>
</evidence>
<keyword evidence="5 6" id="KW-0560">Oxidoreductase</keyword>
<dbReference type="InterPro" id="IPR013786">
    <property type="entry name" value="AcylCoA_DH/ox_N"/>
</dbReference>
<organism evidence="10 11">
    <name type="scientific">Blastomonas aquatica</name>
    <dbReference type="NCBI Taxonomy" id="1510276"/>
    <lineage>
        <taxon>Bacteria</taxon>
        <taxon>Pseudomonadati</taxon>
        <taxon>Pseudomonadota</taxon>
        <taxon>Alphaproteobacteria</taxon>
        <taxon>Sphingomonadales</taxon>
        <taxon>Sphingomonadaceae</taxon>
        <taxon>Blastomonas</taxon>
    </lineage>
</organism>
<dbReference type="InterPro" id="IPR009075">
    <property type="entry name" value="AcylCo_DH/oxidase_C"/>
</dbReference>
<evidence type="ECO:0000256" key="4">
    <source>
        <dbReference type="ARBA" id="ARBA00022827"/>
    </source>
</evidence>
<proteinExistence type="inferred from homology"/>
<feature type="domain" description="Acyl-CoA dehydrogenase/oxidase C-terminal" evidence="7">
    <location>
        <begin position="233"/>
        <end position="399"/>
    </location>
</feature>
<dbReference type="Pfam" id="PF02770">
    <property type="entry name" value="Acyl-CoA_dh_M"/>
    <property type="match status" value="1"/>
</dbReference>
<evidence type="ECO:0000259" key="9">
    <source>
        <dbReference type="Pfam" id="PF02771"/>
    </source>
</evidence>
<protein>
    <submittedName>
        <fullName evidence="10">Acyl-CoA dehydrogenase</fullName>
    </submittedName>
</protein>
<dbReference type="InterPro" id="IPR009100">
    <property type="entry name" value="AcylCoA_DH/oxidase_NM_dom_sf"/>
</dbReference>
<sequence length="402" mass="44106">MDMDFTSDELDFQTEVRSFLKSHLTDRLIDGARRTPGVFVEPDIGLEWQRTLHEKGWLATHWPVEDGGTGWTSVQRYIFEKECAHAGAPALPVLGLKLVGPVICRFGTPEQKARFLPRILTAEDYWCQGYSEPGSGSDLASLKTRAVLHGGEYRINGSKIWTTHAHYANWIFCLVRTDADASAQRGITFLLVPMDQPGISVTPIITMAGDHEVNQVFFDDAMSAAENRIGDEGQGWTIAKFLLENERGGSCFAPKLLVDIERLMVTAGSVPSGSNGALAHDPGIARKLASLQLRARAFEISELRILAEIAKGRPPGPQTSLIKLFSANLRQELDTLAMEIHGLNGLQLPEERPLYGNEAPEPVGSIDAQMAAGRYLNSRAWTIFGGSDEVQKNIIAKTVLGL</sequence>
<evidence type="ECO:0000256" key="1">
    <source>
        <dbReference type="ARBA" id="ARBA00001974"/>
    </source>
</evidence>
<comment type="caution">
    <text evidence="10">The sequence shown here is derived from an EMBL/GenBank/DDBJ whole genome shotgun (WGS) entry which is preliminary data.</text>
</comment>
<reference evidence="11" key="1">
    <citation type="journal article" date="2019" name="Int. J. Syst. Evol. Microbiol.">
        <title>The Global Catalogue of Microorganisms (GCM) 10K type strain sequencing project: providing services to taxonomists for standard genome sequencing and annotation.</title>
        <authorList>
            <consortium name="The Broad Institute Genomics Platform"/>
            <consortium name="The Broad Institute Genome Sequencing Center for Infectious Disease"/>
            <person name="Wu L."/>
            <person name="Ma J."/>
        </authorList>
    </citation>
    <scope>NUCLEOTIDE SEQUENCE [LARGE SCALE GENOMIC DNA]</scope>
    <source>
        <strain evidence="11">CGMCC 1.12851</strain>
    </source>
</reference>
<dbReference type="Proteomes" id="UP000614261">
    <property type="component" value="Unassembled WGS sequence"/>
</dbReference>
<evidence type="ECO:0000256" key="2">
    <source>
        <dbReference type="ARBA" id="ARBA00009347"/>
    </source>
</evidence>
<dbReference type="PANTHER" id="PTHR43292">
    <property type="entry name" value="ACYL-COA DEHYDROGENASE"/>
    <property type="match status" value="1"/>
</dbReference>
<dbReference type="Gene3D" id="1.10.540.10">
    <property type="entry name" value="Acyl-CoA dehydrogenase/oxidase, N-terminal domain"/>
    <property type="match status" value="1"/>
</dbReference>
<evidence type="ECO:0000259" key="8">
    <source>
        <dbReference type="Pfam" id="PF02770"/>
    </source>
</evidence>
<dbReference type="InterPro" id="IPR006091">
    <property type="entry name" value="Acyl-CoA_Oxase/DH_mid-dom"/>
</dbReference>
<comment type="similarity">
    <text evidence="2 6">Belongs to the acyl-CoA dehydrogenase family.</text>
</comment>
<dbReference type="Pfam" id="PF00441">
    <property type="entry name" value="Acyl-CoA_dh_1"/>
    <property type="match status" value="1"/>
</dbReference>
<dbReference type="InterPro" id="IPR046373">
    <property type="entry name" value="Acyl-CoA_Oxase/DH_mid-dom_sf"/>
</dbReference>
<dbReference type="PANTHER" id="PTHR43292:SF3">
    <property type="entry name" value="ACYL-COA DEHYDROGENASE FADE29"/>
    <property type="match status" value="1"/>
</dbReference>
<dbReference type="RefSeq" id="WP_188512774.1">
    <property type="nucleotide sequence ID" value="NZ_BMGD01000001.1"/>
</dbReference>